<dbReference type="Gene3D" id="1.10.10.10">
    <property type="entry name" value="Winged helix-like DNA-binding domain superfamily/Winged helix DNA-binding domain"/>
    <property type="match status" value="2"/>
</dbReference>
<accession>A0A846TVN1</accession>
<feature type="domain" description="Insertion element IS150 protein InsJ-like helix-turn-helix" evidence="3">
    <location>
        <begin position="56"/>
        <end position="109"/>
    </location>
</feature>
<dbReference type="Pfam" id="PF13518">
    <property type="entry name" value="HTH_28"/>
    <property type="match status" value="1"/>
</dbReference>
<protein>
    <submittedName>
        <fullName evidence="4">Transposase</fullName>
    </submittedName>
</protein>
<comment type="similarity">
    <text evidence="1">Belongs to the IS150/IS1296 orfA family.</text>
</comment>
<dbReference type="Proteomes" id="UP000587942">
    <property type="component" value="Unassembled WGS sequence"/>
</dbReference>
<evidence type="ECO:0000313" key="4">
    <source>
        <dbReference type="EMBL" id="NKE08355.1"/>
    </source>
</evidence>
<comment type="caution">
    <text evidence="4">The sequence shown here is derived from an EMBL/GenBank/DDBJ whole genome shotgun (WGS) entry which is preliminary data.</text>
</comment>
<dbReference type="InterPro" id="IPR036388">
    <property type="entry name" value="WH-like_DNA-bd_sf"/>
</dbReference>
<dbReference type="PANTHER" id="PTHR33795">
    <property type="entry name" value="INSERTION ELEMENT IS150 PROTEIN INSJ"/>
    <property type="match status" value="1"/>
</dbReference>
<evidence type="ECO:0000259" key="3">
    <source>
        <dbReference type="Pfam" id="PF13518"/>
    </source>
</evidence>
<dbReference type="SUPFAM" id="SSF48295">
    <property type="entry name" value="TrpR-like"/>
    <property type="match status" value="1"/>
</dbReference>
<organism evidence="4 5">
    <name type="scientific">Mesobacillus selenatarsenatis</name>
    <dbReference type="NCBI Taxonomy" id="388741"/>
    <lineage>
        <taxon>Bacteria</taxon>
        <taxon>Bacillati</taxon>
        <taxon>Bacillota</taxon>
        <taxon>Bacilli</taxon>
        <taxon>Bacillales</taxon>
        <taxon>Bacillaceae</taxon>
        <taxon>Mesobacillus</taxon>
    </lineage>
</organism>
<gene>
    <name evidence="4" type="ORF">GWK17_23275</name>
</gene>
<feature type="region of interest" description="Disordered" evidence="2">
    <location>
        <begin position="104"/>
        <end position="127"/>
    </location>
</feature>
<dbReference type="InterPro" id="IPR010921">
    <property type="entry name" value="Trp_repressor/repl_initiator"/>
</dbReference>
<feature type="non-terminal residue" evidence="4">
    <location>
        <position position="1"/>
    </location>
</feature>
<dbReference type="PANTHER" id="PTHR33795:SF1">
    <property type="entry name" value="INSERTION ELEMENT IS150 PROTEIN INSJ"/>
    <property type="match status" value="1"/>
</dbReference>
<dbReference type="InterPro" id="IPR052057">
    <property type="entry name" value="IS150/IS1296_orfA-like"/>
</dbReference>
<name>A0A846TVN1_9BACI</name>
<dbReference type="AlphaFoldDB" id="A0A846TVN1"/>
<sequence length="162" mass="18873">DKLRAVKEYENGKLSHQDIAKKLGTVKSTVETWVNLHQIHGEDSLRKSYTNYSAAFKMEVLKYMDENWASLNETAAKFNIPTPSTIRTWRRAVETEGVEALVPKKKGRPPMTKERKKNKTTDQTNESLIQEVERLRMENAYLKKLNALVREQEKLPRNSKRK</sequence>
<evidence type="ECO:0000256" key="2">
    <source>
        <dbReference type="SAM" id="MobiDB-lite"/>
    </source>
</evidence>
<dbReference type="InterPro" id="IPR055247">
    <property type="entry name" value="InsJ-like_HTH"/>
</dbReference>
<reference evidence="4 5" key="1">
    <citation type="submission" date="2020-03" db="EMBL/GenBank/DDBJ databases">
        <authorList>
            <person name="Sun Q."/>
        </authorList>
    </citation>
    <scope>NUCLEOTIDE SEQUENCE [LARGE SCALE GENOMIC DNA]</scope>
    <source>
        <strain evidence="4 5">KACC 21451</strain>
    </source>
</reference>
<dbReference type="Pfam" id="PF13384">
    <property type="entry name" value="HTH_23"/>
    <property type="match status" value="1"/>
</dbReference>
<dbReference type="GO" id="GO:0043565">
    <property type="term" value="F:sequence-specific DNA binding"/>
    <property type="evidence" value="ECO:0007669"/>
    <property type="project" value="InterPro"/>
</dbReference>
<proteinExistence type="inferred from homology"/>
<feature type="compositionally biased region" description="Basic residues" evidence="2">
    <location>
        <begin position="104"/>
        <end position="118"/>
    </location>
</feature>
<evidence type="ECO:0000256" key="1">
    <source>
        <dbReference type="ARBA" id="ARBA00038232"/>
    </source>
</evidence>
<dbReference type="EMBL" id="JAAVUM010000041">
    <property type="protein sequence ID" value="NKE08355.1"/>
    <property type="molecule type" value="Genomic_DNA"/>
</dbReference>
<evidence type="ECO:0000313" key="5">
    <source>
        <dbReference type="Proteomes" id="UP000587942"/>
    </source>
</evidence>